<gene>
    <name evidence="1" type="ORF">NON19_05455</name>
</gene>
<organism evidence="1 2">
    <name type="scientific">Streptantibioticus rubrisoli</name>
    <dbReference type="NCBI Taxonomy" id="1387313"/>
    <lineage>
        <taxon>Bacteria</taxon>
        <taxon>Bacillati</taxon>
        <taxon>Actinomycetota</taxon>
        <taxon>Actinomycetes</taxon>
        <taxon>Kitasatosporales</taxon>
        <taxon>Streptomycetaceae</taxon>
        <taxon>Streptantibioticus</taxon>
    </lineage>
</organism>
<accession>A0ABT1P7Z2</accession>
<dbReference type="SUPFAM" id="SSF47240">
    <property type="entry name" value="Ferritin-like"/>
    <property type="match status" value="1"/>
</dbReference>
<evidence type="ECO:0000313" key="2">
    <source>
        <dbReference type="Proteomes" id="UP001206206"/>
    </source>
</evidence>
<proteinExistence type="predicted"/>
<reference evidence="1 2" key="1">
    <citation type="submission" date="2022-06" db="EMBL/GenBank/DDBJ databases">
        <title>Draft genome sequence of type strain Streptomyces rubrisoli DSM 42083.</title>
        <authorList>
            <person name="Duangmal K."/>
            <person name="Klaysubun C."/>
        </authorList>
    </citation>
    <scope>NUCLEOTIDE SEQUENCE [LARGE SCALE GENOMIC DNA]</scope>
    <source>
        <strain evidence="1 2">DSM 42083</strain>
    </source>
</reference>
<dbReference type="EMBL" id="JANFNH010000003">
    <property type="protein sequence ID" value="MCQ4041487.1"/>
    <property type="molecule type" value="Genomic_DNA"/>
</dbReference>
<evidence type="ECO:0000313" key="1">
    <source>
        <dbReference type="EMBL" id="MCQ4041487.1"/>
    </source>
</evidence>
<dbReference type="InterPro" id="IPR009078">
    <property type="entry name" value="Ferritin-like_SF"/>
</dbReference>
<comment type="caution">
    <text evidence="1">The sequence shown here is derived from an EMBL/GenBank/DDBJ whole genome shotgun (WGS) entry which is preliminary data.</text>
</comment>
<dbReference type="Proteomes" id="UP001206206">
    <property type="component" value="Unassembled WGS sequence"/>
</dbReference>
<name>A0ABT1P7Z2_9ACTN</name>
<dbReference type="Pfam" id="PF11583">
    <property type="entry name" value="AurF"/>
    <property type="match status" value="1"/>
</dbReference>
<sequence length="294" mass="34718">MPGLEQDKRFVEILQRLVDKSVDGYYNPYREFTWPDSLPDDRMWMSEDLTSTYGTEVEAELSPAERCRLSRWESINFYSMNVEGIRELIIEVMRRIHSRGFEVPSDFFHHFIGEENEHMWFFAEFCLRYGGKIYSGPKLNSIGHKDPRVENFLVFSKILLFEEIVDYYNMRMAADDTLHETIRKVNRVHHEDESRHIAFGRELVGLLYSQLAVDASAEQRRDIEEYLKRYIVFSLRSFYNPQVYRDAGINDPLGFRERLLADPARRDAERKSVRKPMAFMLKAGIFADDLLPTA</sequence>
<dbReference type="Gene3D" id="1.10.620.20">
    <property type="entry name" value="Ribonucleotide Reductase, subunit A"/>
    <property type="match status" value="1"/>
</dbReference>
<dbReference type="InterPro" id="IPR012348">
    <property type="entry name" value="RNR-like"/>
</dbReference>
<dbReference type="InterPro" id="IPR025859">
    <property type="entry name" value="AurF/CmlI"/>
</dbReference>
<protein>
    <submittedName>
        <fullName evidence="1">Diiron oxygenase</fullName>
    </submittedName>
</protein>
<keyword evidence="2" id="KW-1185">Reference proteome</keyword>